<dbReference type="InterPro" id="IPR016032">
    <property type="entry name" value="Sig_transdc_resp-reg_C-effctor"/>
</dbReference>
<dbReference type="GO" id="GO:0003677">
    <property type="term" value="F:DNA binding"/>
    <property type="evidence" value="ECO:0007669"/>
    <property type="project" value="UniProtKB-KW"/>
</dbReference>
<dbReference type="PANTHER" id="PTHR43214">
    <property type="entry name" value="TWO-COMPONENT RESPONSE REGULATOR"/>
    <property type="match status" value="1"/>
</dbReference>
<dbReference type="SUPFAM" id="SSF52172">
    <property type="entry name" value="CheY-like"/>
    <property type="match status" value="1"/>
</dbReference>
<dbReference type="Proteomes" id="UP000025241">
    <property type="component" value="Chromosome I"/>
</dbReference>
<evidence type="ECO:0000313" key="7">
    <source>
        <dbReference type="Proteomes" id="UP000025241"/>
    </source>
</evidence>
<feature type="domain" description="Response regulatory" evidence="5">
    <location>
        <begin position="4"/>
        <end position="123"/>
    </location>
</feature>
<keyword evidence="1 3" id="KW-0597">Phosphoprotein</keyword>
<dbReference type="PANTHER" id="PTHR43214:SF17">
    <property type="entry name" value="TRANSCRIPTIONAL REGULATORY PROTEIN RCSB"/>
    <property type="match status" value="1"/>
</dbReference>
<dbReference type="GO" id="GO:0006355">
    <property type="term" value="P:regulation of DNA-templated transcription"/>
    <property type="evidence" value="ECO:0007669"/>
    <property type="project" value="InterPro"/>
</dbReference>
<dbReference type="CDD" id="cd17535">
    <property type="entry name" value="REC_NarL-like"/>
    <property type="match status" value="1"/>
</dbReference>
<dbReference type="PROSITE" id="PS50110">
    <property type="entry name" value="RESPONSE_REGULATORY"/>
    <property type="match status" value="1"/>
</dbReference>
<dbReference type="PROSITE" id="PS00622">
    <property type="entry name" value="HTH_LUXR_1"/>
    <property type="match status" value="1"/>
</dbReference>
<dbReference type="RefSeq" id="WP_043249710.1">
    <property type="nucleotide sequence ID" value="NZ_HG322950.1"/>
</dbReference>
<feature type="domain" description="HTH luxR-type" evidence="4">
    <location>
        <begin position="143"/>
        <end position="210"/>
    </location>
</feature>
<dbReference type="SMART" id="SM00448">
    <property type="entry name" value="REC"/>
    <property type="match status" value="1"/>
</dbReference>
<dbReference type="PRINTS" id="PR00038">
    <property type="entry name" value="HTHLUXR"/>
</dbReference>
<name>A0A024HD86_PSEKB</name>
<organism evidence="6 7">
    <name type="scientific">Pseudomonas knackmussii (strain DSM 6978 / CCUG 54928 / LMG 23759 / B13)</name>
    <dbReference type="NCBI Taxonomy" id="1301098"/>
    <lineage>
        <taxon>Bacteria</taxon>
        <taxon>Pseudomonadati</taxon>
        <taxon>Pseudomonadota</taxon>
        <taxon>Gammaproteobacteria</taxon>
        <taxon>Pseudomonadales</taxon>
        <taxon>Pseudomonadaceae</taxon>
        <taxon>Pseudomonas</taxon>
    </lineage>
</organism>
<keyword evidence="2" id="KW-0238">DNA-binding</keyword>
<dbReference type="InterPro" id="IPR058245">
    <property type="entry name" value="NreC/VraR/RcsB-like_REC"/>
</dbReference>
<dbReference type="EMBL" id="HG322950">
    <property type="protein sequence ID" value="CDF82472.1"/>
    <property type="molecule type" value="Genomic_DNA"/>
</dbReference>
<evidence type="ECO:0000256" key="1">
    <source>
        <dbReference type="ARBA" id="ARBA00022553"/>
    </source>
</evidence>
<dbReference type="InterPro" id="IPR001789">
    <property type="entry name" value="Sig_transdc_resp-reg_receiver"/>
</dbReference>
<dbReference type="KEGG" id="pkc:PKB_1107"/>
<evidence type="ECO:0000256" key="3">
    <source>
        <dbReference type="PROSITE-ProRule" id="PRU00169"/>
    </source>
</evidence>
<dbReference type="Pfam" id="PF00196">
    <property type="entry name" value="GerE"/>
    <property type="match status" value="1"/>
</dbReference>
<evidence type="ECO:0000313" key="6">
    <source>
        <dbReference type="EMBL" id="CDF82472.1"/>
    </source>
</evidence>
<dbReference type="HOGENOM" id="CLU_000445_90_1_6"/>
<accession>A0A024HD86</accession>
<reference evidence="6 7" key="1">
    <citation type="submission" date="2013-03" db="EMBL/GenBank/DDBJ databases">
        <authorList>
            <person name="Linke B."/>
        </authorList>
    </citation>
    <scope>NUCLEOTIDE SEQUENCE [LARGE SCALE GENOMIC DNA]</scope>
    <source>
        <strain evidence="6 7">B13</strain>
    </source>
</reference>
<dbReference type="AlphaFoldDB" id="A0A024HD86"/>
<dbReference type="OrthoDB" id="4313922at2"/>
<dbReference type="InterPro" id="IPR000792">
    <property type="entry name" value="Tscrpt_reg_LuxR_C"/>
</dbReference>
<dbReference type="InterPro" id="IPR011006">
    <property type="entry name" value="CheY-like_superfamily"/>
</dbReference>
<protein>
    <submittedName>
        <fullName evidence="6">Putative two-component response regulator</fullName>
    </submittedName>
</protein>
<keyword evidence="7" id="KW-1185">Reference proteome</keyword>
<dbReference type="InterPro" id="IPR036388">
    <property type="entry name" value="WH-like_DNA-bd_sf"/>
</dbReference>
<dbReference type="SUPFAM" id="SSF46894">
    <property type="entry name" value="C-terminal effector domain of the bipartite response regulators"/>
    <property type="match status" value="1"/>
</dbReference>
<sequence>MPTRIILVDDHPITLIGMRCLLEADPRLTIVGQAQDADGLQALLKTHACDLLITDLMLAGAQQADGLQMIQRVRRHYPQLPVIVVTMLDHPALVRALLDLGLRGLVSKRGLLTDLPRAILNSERKPFLSHSFEQQLRRVADQTGETPVCTTLSPREVEVLRLYGGGLTVGEIAGRLNRSKQTISSQKCSAMRKLGLDTNAALYLYLQESGLAHAPAC</sequence>
<gene>
    <name evidence="6" type="ORF">PKB_1107</name>
</gene>
<reference evidence="6 7" key="2">
    <citation type="submission" date="2014-05" db="EMBL/GenBank/DDBJ databases">
        <title>Genome sequence of the 3-chlorobenzoate degrading bacterium Pseudomonas knackmussii B13 shows multiple evidence for horizontal gene transfer.</title>
        <authorList>
            <person name="Miyazaki R."/>
            <person name="Bertelli C."/>
            <person name="Falquet L."/>
            <person name="Robinson-Rechavi M."/>
            <person name="Gharib W."/>
            <person name="Roy S."/>
            <person name="Van der Meer J.R."/>
        </authorList>
    </citation>
    <scope>NUCLEOTIDE SEQUENCE [LARGE SCALE GENOMIC DNA]</scope>
    <source>
        <strain evidence="6 7">B13</strain>
    </source>
</reference>
<dbReference type="CDD" id="cd06170">
    <property type="entry name" value="LuxR_C_like"/>
    <property type="match status" value="1"/>
</dbReference>
<dbReference type="eggNOG" id="COG2197">
    <property type="taxonomic scope" value="Bacteria"/>
</dbReference>
<evidence type="ECO:0000259" key="4">
    <source>
        <dbReference type="PROSITE" id="PS50043"/>
    </source>
</evidence>
<feature type="modified residue" description="4-aspartylphosphate" evidence="3">
    <location>
        <position position="55"/>
    </location>
</feature>
<dbReference type="GO" id="GO:0000160">
    <property type="term" value="P:phosphorelay signal transduction system"/>
    <property type="evidence" value="ECO:0007669"/>
    <property type="project" value="InterPro"/>
</dbReference>
<dbReference type="STRING" id="1301098.PKB_1107"/>
<evidence type="ECO:0000259" key="5">
    <source>
        <dbReference type="PROSITE" id="PS50110"/>
    </source>
</evidence>
<dbReference type="Pfam" id="PF00072">
    <property type="entry name" value="Response_reg"/>
    <property type="match status" value="1"/>
</dbReference>
<dbReference type="Gene3D" id="3.40.50.2300">
    <property type="match status" value="1"/>
</dbReference>
<dbReference type="PATRIC" id="fig|1301098.3.peg.1120"/>
<proteinExistence type="predicted"/>
<evidence type="ECO:0000256" key="2">
    <source>
        <dbReference type="ARBA" id="ARBA00023125"/>
    </source>
</evidence>
<dbReference type="Gene3D" id="1.10.10.10">
    <property type="entry name" value="Winged helix-like DNA-binding domain superfamily/Winged helix DNA-binding domain"/>
    <property type="match status" value="1"/>
</dbReference>
<dbReference type="InterPro" id="IPR039420">
    <property type="entry name" value="WalR-like"/>
</dbReference>
<dbReference type="SMART" id="SM00421">
    <property type="entry name" value="HTH_LUXR"/>
    <property type="match status" value="1"/>
</dbReference>
<dbReference type="PROSITE" id="PS50043">
    <property type="entry name" value="HTH_LUXR_2"/>
    <property type="match status" value="1"/>
</dbReference>